<dbReference type="FunFam" id="3.40.50.300:FF:000006">
    <property type="entry name" value="DNA-binding transcriptional regulator NtrC"/>
    <property type="match status" value="1"/>
</dbReference>
<dbReference type="GO" id="GO:0005524">
    <property type="term" value="F:ATP binding"/>
    <property type="evidence" value="ECO:0007669"/>
    <property type="project" value="UniProtKB-KW"/>
</dbReference>
<evidence type="ECO:0000313" key="8">
    <source>
        <dbReference type="EMBL" id="ROR02987.1"/>
    </source>
</evidence>
<comment type="caution">
    <text evidence="8">The sequence shown here is derived from an EMBL/GenBank/DDBJ whole genome shotgun (WGS) entry which is preliminary data.</text>
</comment>
<dbReference type="SUPFAM" id="SSF46689">
    <property type="entry name" value="Homeodomain-like"/>
    <property type="match status" value="1"/>
</dbReference>
<protein>
    <submittedName>
        <fullName evidence="8">DNA-binding NtrC family response regulator</fullName>
    </submittedName>
</protein>
<dbReference type="InterPro" id="IPR003593">
    <property type="entry name" value="AAA+_ATPase"/>
</dbReference>
<dbReference type="SUPFAM" id="SSF52172">
    <property type="entry name" value="CheY-like"/>
    <property type="match status" value="1"/>
</dbReference>
<dbReference type="AlphaFoldDB" id="A0A3N1VT26"/>
<dbReference type="Pfam" id="PF02954">
    <property type="entry name" value="HTH_8"/>
    <property type="match status" value="1"/>
</dbReference>
<keyword evidence="9" id="KW-1185">Reference proteome</keyword>
<dbReference type="PANTHER" id="PTHR32071">
    <property type="entry name" value="TRANSCRIPTIONAL REGULATORY PROTEIN"/>
    <property type="match status" value="1"/>
</dbReference>
<dbReference type="InterPro" id="IPR058031">
    <property type="entry name" value="AAA_lid_NorR"/>
</dbReference>
<accession>A0A3N1VT26</accession>
<dbReference type="InterPro" id="IPR001789">
    <property type="entry name" value="Sig_transdc_resp-reg_receiver"/>
</dbReference>
<dbReference type="Proteomes" id="UP000276223">
    <property type="component" value="Unassembled WGS sequence"/>
</dbReference>
<dbReference type="Pfam" id="PF25601">
    <property type="entry name" value="AAA_lid_14"/>
    <property type="match status" value="1"/>
</dbReference>
<organism evidence="8 9">
    <name type="scientific">Desulfosoma caldarium</name>
    <dbReference type="NCBI Taxonomy" id="610254"/>
    <lineage>
        <taxon>Bacteria</taxon>
        <taxon>Pseudomonadati</taxon>
        <taxon>Thermodesulfobacteriota</taxon>
        <taxon>Syntrophobacteria</taxon>
        <taxon>Syntrophobacterales</taxon>
        <taxon>Syntrophobacteraceae</taxon>
        <taxon>Desulfosoma</taxon>
    </lineage>
</organism>
<dbReference type="PROSITE" id="PS00675">
    <property type="entry name" value="SIGMA54_INTERACT_1"/>
    <property type="match status" value="1"/>
</dbReference>
<reference evidence="8 9" key="1">
    <citation type="submission" date="2018-11" db="EMBL/GenBank/DDBJ databases">
        <title>Genomic Encyclopedia of Type Strains, Phase IV (KMG-IV): sequencing the most valuable type-strain genomes for metagenomic binning, comparative biology and taxonomic classification.</title>
        <authorList>
            <person name="Goeker M."/>
        </authorList>
    </citation>
    <scope>NUCLEOTIDE SEQUENCE [LARGE SCALE GENOMIC DNA]</scope>
    <source>
        <strain evidence="8 9">DSM 22027</strain>
    </source>
</reference>
<proteinExistence type="predicted"/>
<dbReference type="InterPro" id="IPR025662">
    <property type="entry name" value="Sigma_54_int_dom_ATP-bd_1"/>
</dbReference>
<evidence type="ECO:0000256" key="4">
    <source>
        <dbReference type="ARBA" id="ARBA00023163"/>
    </source>
</evidence>
<dbReference type="CDD" id="cd00009">
    <property type="entry name" value="AAA"/>
    <property type="match status" value="1"/>
</dbReference>
<dbReference type="SMART" id="SM00448">
    <property type="entry name" value="REC"/>
    <property type="match status" value="1"/>
</dbReference>
<dbReference type="InterPro" id="IPR009057">
    <property type="entry name" value="Homeodomain-like_sf"/>
</dbReference>
<dbReference type="Gene3D" id="1.10.8.60">
    <property type="match status" value="1"/>
</dbReference>
<keyword evidence="5" id="KW-0597">Phosphoprotein</keyword>
<keyword evidence="1" id="KW-0547">Nucleotide-binding</keyword>
<dbReference type="GO" id="GO:0006355">
    <property type="term" value="P:regulation of DNA-templated transcription"/>
    <property type="evidence" value="ECO:0007669"/>
    <property type="project" value="InterPro"/>
</dbReference>
<dbReference type="InterPro" id="IPR025944">
    <property type="entry name" value="Sigma_54_int_dom_CS"/>
</dbReference>
<dbReference type="Gene3D" id="3.40.50.300">
    <property type="entry name" value="P-loop containing nucleotide triphosphate hydrolases"/>
    <property type="match status" value="1"/>
</dbReference>
<dbReference type="InterPro" id="IPR027417">
    <property type="entry name" value="P-loop_NTPase"/>
</dbReference>
<dbReference type="PROSITE" id="PS50045">
    <property type="entry name" value="SIGMA54_INTERACT_4"/>
    <property type="match status" value="1"/>
</dbReference>
<dbReference type="Gene3D" id="3.40.50.2300">
    <property type="match status" value="1"/>
</dbReference>
<dbReference type="PROSITE" id="PS00688">
    <property type="entry name" value="SIGMA54_INTERACT_3"/>
    <property type="match status" value="1"/>
</dbReference>
<keyword evidence="2" id="KW-0067">ATP-binding</keyword>
<dbReference type="InterPro" id="IPR002078">
    <property type="entry name" value="Sigma_54_int"/>
</dbReference>
<evidence type="ECO:0000313" key="9">
    <source>
        <dbReference type="Proteomes" id="UP000276223"/>
    </source>
</evidence>
<dbReference type="PRINTS" id="PR01590">
    <property type="entry name" value="HTHFIS"/>
</dbReference>
<evidence type="ECO:0000256" key="1">
    <source>
        <dbReference type="ARBA" id="ARBA00022741"/>
    </source>
</evidence>
<evidence type="ECO:0000256" key="5">
    <source>
        <dbReference type="PROSITE-ProRule" id="PRU00169"/>
    </source>
</evidence>
<dbReference type="Pfam" id="PF00158">
    <property type="entry name" value="Sigma54_activat"/>
    <property type="match status" value="1"/>
</dbReference>
<feature type="domain" description="Response regulatory" evidence="7">
    <location>
        <begin position="6"/>
        <end position="120"/>
    </location>
</feature>
<dbReference type="RefSeq" id="WP_123288791.1">
    <property type="nucleotide sequence ID" value="NZ_RJVA01000009.1"/>
</dbReference>
<keyword evidence="4" id="KW-0804">Transcription</keyword>
<evidence type="ECO:0000259" key="6">
    <source>
        <dbReference type="PROSITE" id="PS50045"/>
    </source>
</evidence>
<dbReference type="GO" id="GO:0043565">
    <property type="term" value="F:sequence-specific DNA binding"/>
    <property type="evidence" value="ECO:0007669"/>
    <property type="project" value="InterPro"/>
</dbReference>
<keyword evidence="8" id="KW-0238">DNA-binding</keyword>
<dbReference type="Pfam" id="PF00072">
    <property type="entry name" value="Response_reg"/>
    <property type="match status" value="1"/>
</dbReference>
<dbReference type="PROSITE" id="PS50110">
    <property type="entry name" value="RESPONSE_REGULATORY"/>
    <property type="match status" value="1"/>
</dbReference>
<name>A0A3N1VT26_9BACT</name>
<evidence type="ECO:0000259" key="7">
    <source>
        <dbReference type="PROSITE" id="PS50110"/>
    </source>
</evidence>
<evidence type="ECO:0000256" key="2">
    <source>
        <dbReference type="ARBA" id="ARBA00022840"/>
    </source>
</evidence>
<feature type="domain" description="Sigma-54 factor interaction" evidence="6">
    <location>
        <begin position="145"/>
        <end position="374"/>
    </location>
</feature>
<sequence length="458" mass="51399">MEKAWRLAIIDDESMVCKRITHALSKEGYQVESFLAASPFFQAMQANPFDVVLTDLRLPDMNGLNVLTRVKERWPWVEVIVITGYGSIDSAVAAMKAGAYHYVPKPLRLSELRHLIRGAVEKVALRRENERLREALRGRDPLGRIVGKSQTIQHVFALIRKVAPLDCTVLIEGQSGTGKELVARAIHGLSPRASRPFVAFNCGGFTEALITSELFGYEKGAFTGATTTKLGLMESAMGGTVFLDEIGEMPLTMQVKLLHVLQEKRVFRVGGTRPIALDIRILAATNKDLKQEVLAGRFREDLYYRLNVVRIPLPTLAERRDDIPLLVAHFIEKYQTLFGKPVEGIHPHALEILKKHSFPGNVRELENIIERAVALTEKPLIGVDDLPEDVRQLEVDAYPAEELLSLEEVEKRHISRVLAKTNYNKNLASQILGLPRTTLWRKIKKYGILQSSPSKPSH</sequence>
<evidence type="ECO:0000256" key="3">
    <source>
        <dbReference type="ARBA" id="ARBA00023015"/>
    </source>
</evidence>
<dbReference type="SMART" id="SM00382">
    <property type="entry name" value="AAA"/>
    <property type="match status" value="1"/>
</dbReference>
<feature type="modified residue" description="4-aspartylphosphate" evidence="5">
    <location>
        <position position="55"/>
    </location>
</feature>
<dbReference type="EMBL" id="RJVA01000009">
    <property type="protein sequence ID" value="ROR02987.1"/>
    <property type="molecule type" value="Genomic_DNA"/>
</dbReference>
<dbReference type="OrthoDB" id="9763792at2"/>
<dbReference type="Gene3D" id="1.10.10.60">
    <property type="entry name" value="Homeodomain-like"/>
    <property type="match status" value="1"/>
</dbReference>
<dbReference type="InterPro" id="IPR002197">
    <property type="entry name" value="HTH_Fis"/>
</dbReference>
<dbReference type="PANTHER" id="PTHR32071:SF119">
    <property type="entry name" value="SIGMA L-DEPENDENT TRANSCRIPTIONAL REGULATOR YPLP-RELATED"/>
    <property type="match status" value="1"/>
</dbReference>
<dbReference type="SUPFAM" id="SSF52540">
    <property type="entry name" value="P-loop containing nucleoside triphosphate hydrolases"/>
    <property type="match status" value="1"/>
</dbReference>
<keyword evidence="3" id="KW-0805">Transcription regulation</keyword>
<gene>
    <name evidence="8" type="ORF">EDC27_0242</name>
</gene>
<dbReference type="InterPro" id="IPR011006">
    <property type="entry name" value="CheY-like_superfamily"/>
</dbReference>
<dbReference type="GO" id="GO:0000160">
    <property type="term" value="P:phosphorelay signal transduction system"/>
    <property type="evidence" value="ECO:0007669"/>
    <property type="project" value="InterPro"/>
</dbReference>